<dbReference type="CDD" id="cd00685">
    <property type="entry name" value="Trans_IPPS_HT"/>
    <property type="match status" value="1"/>
</dbReference>
<dbReference type="AlphaFoldDB" id="A0A2A5CGE8"/>
<dbReference type="InterPro" id="IPR033749">
    <property type="entry name" value="Polyprenyl_synt_CS"/>
</dbReference>
<dbReference type="PANTHER" id="PTHR12001">
    <property type="entry name" value="GERANYLGERANYL PYROPHOSPHATE SYNTHASE"/>
    <property type="match status" value="1"/>
</dbReference>
<keyword evidence="4" id="KW-0479">Metal-binding</keyword>
<comment type="function">
    <text evidence="7">Supplies octaprenyl diphosphate, the precursor for the side chain of the isoprenoid quinones ubiquinone and menaquinone.</text>
</comment>
<evidence type="ECO:0000256" key="6">
    <source>
        <dbReference type="ARBA" id="ARBA00051506"/>
    </source>
</evidence>
<evidence type="ECO:0000313" key="13">
    <source>
        <dbReference type="EMBL" id="PCJ42608.1"/>
    </source>
</evidence>
<evidence type="ECO:0000256" key="7">
    <source>
        <dbReference type="ARBA" id="ARBA00055029"/>
    </source>
</evidence>
<dbReference type="GO" id="GO:0046872">
    <property type="term" value="F:metal ion binding"/>
    <property type="evidence" value="ECO:0007669"/>
    <property type="project" value="UniProtKB-KW"/>
</dbReference>
<dbReference type="FunFam" id="1.10.600.10:FF:000002">
    <property type="entry name" value="Octaprenyl diphosphate synthase"/>
    <property type="match status" value="1"/>
</dbReference>
<sequence>MSNSIQQIVSDDFDALNQNVVKQLHSEVPLIENIGQYLIDAGGKRIRPLLVLLCSRALNYQGNQHINLATVIEFLHTATLLHDDVVDMSEMRRGQPTANVQWGNPSSVLVGDFIYSRAFQLLVNIADMQIMEVMATTTNKISEGEVLQLVNQHNVSATELDYMKVIHNKTAILFAAACSAAAILANADATVQEKLHTFGLEVGMAFQLIDDVLDYDGDSKKLGKNIGDDLAEGKPTLPLIYVMKNGNAEQKRLISSAIKEGGLEHLDEIINIVRESGALEYTQKKAEERIAIAKDCLTVVPASPYKEGLELIAQSAVKRSK</sequence>
<dbReference type="GO" id="GO:0008299">
    <property type="term" value="P:isoprenoid biosynthetic process"/>
    <property type="evidence" value="ECO:0007669"/>
    <property type="project" value="InterPro"/>
</dbReference>
<dbReference type="InterPro" id="IPR000092">
    <property type="entry name" value="Polyprenyl_synt"/>
</dbReference>
<proteinExistence type="inferred from homology"/>
<evidence type="ECO:0000256" key="10">
    <source>
        <dbReference type="ARBA" id="ARBA00079637"/>
    </source>
</evidence>
<dbReference type="InterPro" id="IPR008949">
    <property type="entry name" value="Isoprenoid_synthase_dom_sf"/>
</dbReference>
<evidence type="ECO:0000313" key="14">
    <source>
        <dbReference type="Proteomes" id="UP000228987"/>
    </source>
</evidence>
<keyword evidence="5" id="KW-0460">Magnesium</keyword>
<evidence type="ECO:0000256" key="11">
    <source>
        <dbReference type="ARBA" id="ARBA00083124"/>
    </source>
</evidence>
<evidence type="ECO:0000256" key="12">
    <source>
        <dbReference type="RuleBase" id="RU004466"/>
    </source>
</evidence>
<reference evidence="14" key="1">
    <citation type="submission" date="2017-08" db="EMBL/GenBank/DDBJ databases">
        <title>A dynamic microbial community with high functional redundancy inhabits the cold, oxic subseafloor aquifer.</title>
        <authorList>
            <person name="Tully B.J."/>
            <person name="Wheat C.G."/>
            <person name="Glazer B.T."/>
            <person name="Huber J.A."/>
        </authorList>
    </citation>
    <scope>NUCLEOTIDE SEQUENCE [LARGE SCALE GENOMIC DNA]</scope>
</reference>
<dbReference type="GO" id="GO:0106350">
    <property type="term" value="F:all-trans-octaprenyl-diphosphate synthase activity"/>
    <property type="evidence" value="ECO:0007669"/>
    <property type="project" value="UniProtKB-EC"/>
</dbReference>
<dbReference type="PROSITE" id="PS00723">
    <property type="entry name" value="POLYPRENYL_SYNTHASE_1"/>
    <property type="match status" value="1"/>
</dbReference>
<gene>
    <name evidence="13" type="ORF">COA71_03605</name>
</gene>
<evidence type="ECO:0000256" key="8">
    <source>
        <dbReference type="ARBA" id="ARBA00066511"/>
    </source>
</evidence>
<dbReference type="EMBL" id="NVWI01000002">
    <property type="protein sequence ID" value="PCJ42608.1"/>
    <property type="molecule type" value="Genomic_DNA"/>
</dbReference>
<comment type="similarity">
    <text evidence="2 12">Belongs to the FPP/GGPP synthase family.</text>
</comment>
<dbReference type="Pfam" id="PF00348">
    <property type="entry name" value="polyprenyl_synt"/>
    <property type="match status" value="1"/>
</dbReference>
<name>A0A2A5CGE8_9GAMM</name>
<evidence type="ECO:0000256" key="4">
    <source>
        <dbReference type="ARBA" id="ARBA00022723"/>
    </source>
</evidence>
<dbReference type="Proteomes" id="UP000228987">
    <property type="component" value="Unassembled WGS sequence"/>
</dbReference>
<evidence type="ECO:0000256" key="9">
    <source>
        <dbReference type="ARBA" id="ARBA00072473"/>
    </source>
</evidence>
<dbReference type="SUPFAM" id="SSF48576">
    <property type="entry name" value="Terpenoid synthases"/>
    <property type="match status" value="1"/>
</dbReference>
<evidence type="ECO:0000256" key="2">
    <source>
        <dbReference type="ARBA" id="ARBA00006706"/>
    </source>
</evidence>
<organism evidence="13 14">
    <name type="scientific">SAR86 cluster bacterium</name>
    <dbReference type="NCBI Taxonomy" id="2030880"/>
    <lineage>
        <taxon>Bacteria</taxon>
        <taxon>Pseudomonadati</taxon>
        <taxon>Pseudomonadota</taxon>
        <taxon>Gammaproteobacteria</taxon>
        <taxon>SAR86 cluster</taxon>
    </lineage>
</organism>
<dbReference type="EC" id="2.5.1.90" evidence="8"/>
<dbReference type="PANTHER" id="PTHR12001:SF69">
    <property type="entry name" value="ALL TRANS-POLYPRENYL-DIPHOSPHATE SYNTHASE PDSS1"/>
    <property type="match status" value="1"/>
</dbReference>
<comment type="caution">
    <text evidence="13">The sequence shown here is derived from an EMBL/GenBank/DDBJ whole genome shotgun (WGS) entry which is preliminary data.</text>
</comment>
<dbReference type="PROSITE" id="PS00444">
    <property type="entry name" value="POLYPRENYL_SYNTHASE_2"/>
    <property type="match status" value="1"/>
</dbReference>
<accession>A0A2A5CGE8</accession>
<dbReference type="Gene3D" id="1.10.600.10">
    <property type="entry name" value="Farnesyl Diphosphate Synthase"/>
    <property type="match status" value="1"/>
</dbReference>
<comment type="cofactor">
    <cofactor evidence="1">
        <name>Mg(2+)</name>
        <dbReference type="ChEBI" id="CHEBI:18420"/>
    </cofactor>
</comment>
<comment type="catalytic activity">
    <reaction evidence="6">
        <text>5 isopentenyl diphosphate + (2E,6E)-farnesyl diphosphate = all-trans-octaprenyl diphosphate + 5 diphosphate</text>
        <dbReference type="Rhea" id="RHEA:27798"/>
        <dbReference type="ChEBI" id="CHEBI:33019"/>
        <dbReference type="ChEBI" id="CHEBI:57711"/>
        <dbReference type="ChEBI" id="CHEBI:128769"/>
        <dbReference type="ChEBI" id="CHEBI:175763"/>
        <dbReference type="EC" id="2.5.1.90"/>
    </reaction>
</comment>
<evidence type="ECO:0000256" key="5">
    <source>
        <dbReference type="ARBA" id="ARBA00022842"/>
    </source>
</evidence>
<evidence type="ECO:0000256" key="1">
    <source>
        <dbReference type="ARBA" id="ARBA00001946"/>
    </source>
</evidence>
<protein>
    <recommendedName>
        <fullName evidence="9">Octaprenyl diphosphate synthase</fullName>
        <ecNumber evidence="8">2.5.1.90</ecNumber>
    </recommendedName>
    <alternativeName>
        <fullName evidence="11">All-trans-octaprenyl-diphosphate synthase</fullName>
    </alternativeName>
    <alternativeName>
        <fullName evidence="10">Octaprenyl pyrophosphate synthase</fullName>
    </alternativeName>
</protein>
<keyword evidence="3 12" id="KW-0808">Transferase</keyword>
<evidence type="ECO:0000256" key="3">
    <source>
        <dbReference type="ARBA" id="ARBA00022679"/>
    </source>
</evidence>
<dbReference type="SFLD" id="SFLDS00005">
    <property type="entry name" value="Isoprenoid_Synthase_Type_I"/>
    <property type="match status" value="1"/>
</dbReference>